<dbReference type="RefSeq" id="WP_162339019.1">
    <property type="nucleotide sequence ID" value="NZ_JBHSRQ010000004.1"/>
</dbReference>
<keyword evidence="1" id="KW-0472">Membrane</keyword>
<keyword evidence="1" id="KW-1133">Transmembrane helix</keyword>
<feature type="transmembrane region" description="Helical" evidence="1">
    <location>
        <begin position="168"/>
        <end position="189"/>
    </location>
</feature>
<dbReference type="PANTHER" id="PTHR43596:SF1">
    <property type="entry name" value="ADP,ATP CARRIER PROTEIN"/>
    <property type="match status" value="1"/>
</dbReference>
<comment type="caution">
    <text evidence="2">The sequence shown here is derived from an EMBL/GenBank/DDBJ whole genome shotgun (WGS) entry which is preliminary data.</text>
</comment>
<evidence type="ECO:0000313" key="3">
    <source>
        <dbReference type="Proteomes" id="UP000781710"/>
    </source>
</evidence>
<dbReference type="EMBL" id="PDWW01000031">
    <property type="protein sequence ID" value="KAF1722866.1"/>
    <property type="molecule type" value="Genomic_DNA"/>
</dbReference>
<feature type="transmembrane region" description="Helical" evidence="1">
    <location>
        <begin position="12"/>
        <end position="30"/>
    </location>
</feature>
<protein>
    <submittedName>
        <fullName evidence="2">MFS transporter</fullName>
    </submittedName>
</protein>
<feature type="transmembrane region" description="Helical" evidence="1">
    <location>
        <begin position="111"/>
        <end position="130"/>
    </location>
</feature>
<feature type="transmembrane region" description="Helical" evidence="1">
    <location>
        <begin position="267"/>
        <end position="291"/>
    </location>
</feature>
<feature type="transmembrane region" description="Helical" evidence="1">
    <location>
        <begin position="50"/>
        <end position="70"/>
    </location>
</feature>
<dbReference type="PANTHER" id="PTHR43596">
    <property type="entry name" value="ADP,ATP CARRIER PROTEIN"/>
    <property type="match status" value="1"/>
</dbReference>
<accession>A0ABQ6ZDB2</accession>
<evidence type="ECO:0000313" key="2">
    <source>
        <dbReference type="EMBL" id="KAF1722866.1"/>
    </source>
</evidence>
<feature type="transmembrane region" description="Helical" evidence="1">
    <location>
        <begin position="82"/>
        <end position="99"/>
    </location>
</feature>
<feature type="transmembrane region" description="Helical" evidence="1">
    <location>
        <begin position="232"/>
        <end position="252"/>
    </location>
</feature>
<feature type="transmembrane region" description="Helical" evidence="1">
    <location>
        <begin position="142"/>
        <end position="162"/>
    </location>
</feature>
<keyword evidence="1" id="KW-0812">Transmembrane</keyword>
<keyword evidence="3" id="KW-1185">Reference proteome</keyword>
<feature type="transmembrane region" description="Helical" evidence="1">
    <location>
        <begin position="391"/>
        <end position="412"/>
    </location>
</feature>
<sequence length="426" mass="45443">MTTLFDVRRDERGPLLTAACGFFFVLSALMLLRPVRDAAGAAGGMESVRLLFMVTALVTLALNPVFGLLVGRVGRAQAITTTYGFFGATLIAFWALLGAGSGMEGRGGQAFYVWFSVLNVFGTMVFWALVVDRFTREQGTRLFALVAMGGTLGAVFGSWLTSRLAQPLGALHLLPVSAAFLALAMLAAWRLDRVMPAQGAANGPAEAWPPDDAAPISGGAWDGMRAVMRSRYLAGIAGYVLLMAVMATLVYLTRLRMVGTVAAGADAMAAMLASIDMWTQIVFLVLQCAMATRLGRRLRTGTALAALPLATAFGFAGLAWQGSIAVLFALEAINRTMQRGVARPARELLFTRIARDGKYKAKAFIDTFVYRMGDVVGAQLDAFGGRALPGWGGMAAMAIPLGLAWALLALWLGRRYEQGRHGAAKR</sequence>
<dbReference type="SUPFAM" id="SSF103473">
    <property type="entry name" value="MFS general substrate transporter"/>
    <property type="match status" value="1"/>
</dbReference>
<gene>
    <name evidence="2" type="ORF">CSC78_16785</name>
</gene>
<dbReference type="Proteomes" id="UP000781710">
    <property type="component" value="Unassembled WGS sequence"/>
</dbReference>
<proteinExistence type="predicted"/>
<evidence type="ECO:0000256" key="1">
    <source>
        <dbReference type="SAM" id="Phobius"/>
    </source>
</evidence>
<dbReference type="InterPro" id="IPR036259">
    <property type="entry name" value="MFS_trans_sf"/>
</dbReference>
<feature type="transmembrane region" description="Helical" evidence="1">
    <location>
        <begin position="303"/>
        <end position="330"/>
    </location>
</feature>
<reference evidence="2 3" key="1">
    <citation type="submission" date="2017-10" db="EMBL/GenBank/DDBJ databases">
        <title>Whole genome sequencing of members of genus Pseudoxanthomonas.</title>
        <authorList>
            <person name="Kumar S."/>
            <person name="Bansal K."/>
            <person name="Kaur A."/>
            <person name="Patil P."/>
            <person name="Sharma S."/>
            <person name="Patil P.B."/>
        </authorList>
    </citation>
    <scope>NUCLEOTIDE SEQUENCE [LARGE SCALE GENOMIC DNA]</scope>
    <source>
        <strain evidence="2 3">DSM 17109</strain>
    </source>
</reference>
<name>A0ABQ6ZDB2_9GAMM</name>
<organism evidence="2 3">
    <name type="scientific">Pseudoxanthomonas japonensis</name>
    <dbReference type="NCBI Taxonomy" id="69284"/>
    <lineage>
        <taxon>Bacteria</taxon>
        <taxon>Pseudomonadati</taxon>
        <taxon>Pseudomonadota</taxon>
        <taxon>Gammaproteobacteria</taxon>
        <taxon>Lysobacterales</taxon>
        <taxon>Lysobacteraceae</taxon>
        <taxon>Pseudoxanthomonas</taxon>
    </lineage>
</organism>